<evidence type="ECO:0000256" key="13">
    <source>
        <dbReference type="SAM" id="Phobius"/>
    </source>
</evidence>
<keyword evidence="9 13" id="KW-0472">Membrane</keyword>
<dbReference type="InterPro" id="IPR003598">
    <property type="entry name" value="Ig_sub2"/>
</dbReference>
<dbReference type="InterPro" id="IPR001611">
    <property type="entry name" value="Leu-rich_rpt"/>
</dbReference>
<dbReference type="PROSITE" id="PS50835">
    <property type="entry name" value="IG_LIKE"/>
    <property type="match status" value="1"/>
</dbReference>
<organism evidence="15 16">
    <name type="scientific">Chelydra serpentina</name>
    <name type="common">Snapping turtle</name>
    <name type="synonym">Testudo serpentina</name>
    <dbReference type="NCBI Taxonomy" id="8475"/>
    <lineage>
        <taxon>Eukaryota</taxon>
        <taxon>Metazoa</taxon>
        <taxon>Chordata</taxon>
        <taxon>Craniata</taxon>
        <taxon>Vertebrata</taxon>
        <taxon>Euteleostomi</taxon>
        <taxon>Archelosauria</taxon>
        <taxon>Testudinata</taxon>
        <taxon>Testudines</taxon>
        <taxon>Cryptodira</taxon>
        <taxon>Durocryptodira</taxon>
        <taxon>Americhelydia</taxon>
        <taxon>Chelydroidea</taxon>
        <taxon>Chelydridae</taxon>
        <taxon>Chelydra</taxon>
    </lineage>
</organism>
<comment type="subcellular location">
    <subcellularLocation>
        <location evidence="1">Membrane</location>
        <topology evidence="1">Single-pass type I membrane protein</topology>
    </subcellularLocation>
</comment>
<dbReference type="InterPro" id="IPR003591">
    <property type="entry name" value="Leu-rich_rpt_typical-subtyp"/>
</dbReference>
<dbReference type="InterPro" id="IPR036179">
    <property type="entry name" value="Ig-like_dom_sf"/>
</dbReference>
<comment type="caution">
    <text evidence="15">The sequence shown here is derived from an EMBL/GenBank/DDBJ whole genome shotgun (WGS) entry which is preliminary data.</text>
</comment>
<dbReference type="PANTHER" id="PTHR24368">
    <property type="entry name" value="AMPHOTERIN-INDUCED PROTEIN"/>
    <property type="match status" value="1"/>
</dbReference>
<evidence type="ECO:0000256" key="4">
    <source>
        <dbReference type="ARBA" id="ARBA00022692"/>
    </source>
</evidence>
<dbReference type="GO" id="GO:0016020">
    <property type="term" value="C:membrane"/>
    <property type="evidence" value="ECO:0007669"/>
    <property type="project" value="UniProtKB-SubCell"/>
</dbReference>
<dbReference type="Gene3D" id="2.60.40.10">
    <property type="entry name" value="Immunoglobulins"/>
    <property type="match status" value="1"/>
</dbReference>
<keyword evidence="11" id="KW-0325">Glycoprotein</keyword>
<comment type="similarity">
    <text evidence="2">Belongs to the immunoglobulin superfamily. AMIGO family.</text>
</comment>
<sequence>LCSGQTYPGIAPLHAAGRSAGPYGHMMNAQALAHTLWKCLGKLLVVLELCVQGNFLNTSAIPRRCPHVCICTSDLLSCAKQGLQQVPVALPPTATTLDLSHNALFQLHNRWLAALPRLQALRISHNRITDLSPQAFHNATDLRHLDMSSNYLHAVEKHYFEELVHLEELLLYNNWIVQVDEQAFLRLSSLQKVYLSWNNLTQFPFSSMQGLSHPNLTTLDLSTNNLSRIPIEEVTALPVYIRNGLYLHNNPVRCDCSLYQMFKQWQQRHLSSVQDFLEEHTCMAFDNMARSLVRFLKYNKIFENCSLSQGSPGASDVHATVLVGETLLINCNTSTYDTSATYMWISPRHEPIMHPGNGNRTLEVYHNGSLKIIAAKPWHSGVYVCMAIGKHHQLNKTHEVNVTIHYPMLDGESFSTGLTTLLGCVVSLVLVLMYLYFTPCHCFQCCKKAAASSPPQECSAQSSILSTTPPAPDGPSQKISTSKHVVFLEPIKDVHNGKIRLAASEDDTKNPTLLQLKSDSESISSIFSDTPIMS</sequence>
<evidence type="ECO:0000256" key="6">
    <source>
        <dbReference type="ARBA" id="ARBA00022737"/>
    </source>
</evidence>
<dbReference type="InterPro" id="IPR013783">
    <property type="entry name" value="Ig-like_fold"/>
</dbReference>
<dbReference type="Proteomes" id="UP000765507">
    <property type="component" value="Unassembled WGS sequence"/>
</dbReference>
<dbReference type="InterPro" id="IPR031283">
    <property type="entry name" value="AMIGO"/>
</dbReference>
<evidence type="ECO:0000256" key="5">
    <source>
        <dbReference type="ARBA" id="ARBA00022729"/>
    </source>
</evidence>
<evidence type="ECO:0000256" key="8">
    <source>
        <dbReference type="ARBA" id="ARBA00022989"/>
    </source>
</evidence>
<accession>A0A8T1TAU2</accession>
<dbReference type="PROSITE" id="PS51450">
    <property type="entry name" value="LRR"/>
    <property type="match status" value="2"/>
</dbReference>
<reference evidence="15 16" key="1">
    <citation type="journal article" date="2020" name="G3 (Bethesda)">
        <title>Draft Genome of the Common Snapping Turtle, Chelydra serpentina, a Model for Phenotypic Plasticity in Reptiles.</title>
        <authorList>
            <person name="Das D."/>
            <person name="Singh S.K."/>
            <person name="Bierstedt J."/>
            <person name="Erickson A."/>
            <person name="Galli G.L.J."/>
            <person name="Crossley D.A. 2nd"/>
            <person name="Rhen T."/>
        </authorList>
    </citation>
    <scope>NUCLEOTIDE SEQUENCE [LARGE SCALE GENOMIC DNA]</scope>
    <source>
        <strain evidence="15">KW</strain>
    </source>
</reference>
<feature type="domain" description="Ig-like" evidence="14">
    <location>
        <begin position="312"/>
        <end position="403"/>
    </location>
</feature>
<dbReference type="FunFam" id="3.80.10.10:FF:000337">
    <property type="entry name" value="Adhesion molecule with Ig-like domain 3"/>
    <property type="match status" value="1"/>
</dbReference>
<dbReference type="AlphaFoldDB" id="A0A8T1TAU2"/>
<dbReference type="SMART" id="SM00409">
    <property type="entry name" value="IG"/>
    <property type="match status" value="1"/>
</dbReference>
<dbReference type="SUPFAM" id="SSF48726">
    <property type="entry name" value="Immunoglobulin"/>
    <property type="match status" value="1"/>
</dbReference>
<keyword evidence="6" id="KW-0677">Repeat</keyword>
<dbReference type="EMBL" id="JAHGAV010000019">
    <property type="protein sequence ID" value="KAG6938189.1"/>
    <property type="molecule type" value="Genomic_DNA"/>
</dbReference>
<evidence type="ECO:0000256" key="12">
    <source>
        <dbReference type="ARBA" id="ARBA00023319"/>
    </source>
</evidence>
<evidence type="ECO:0000256" key="9">
    <source>
        <dbReference type="ARBA" id="ARBA00023136"/>
    </source>
</evidence>
<dbReference type="Pfam" id="PF00560">
    <property type="entry name" value="LRR_1"/>
    <property type="match status" value="1"/>
</dbReference>
<evidence type="ECO:0000313" key="16">
    <source>
        <dbReference type="Proteomes" id="UP000765507"/>
    </source>
</evidence>
<evidence type="ECO:0000256" key="1">
    <source>
        <dbReference type="ARBA" id="ARBA00004479"/>
    </source>
</evidence>
<dbReference type="Pfam" id="PF00047">
    <property type="entry name" value="ig"/>
    <property type="match status" value="1"/>
</dbReference>
<gene>
    <name evidence="15" type="primary">amigo3</name>
    <name evidence="15" type="ORF">G0U57_007092</name>
</gene>
<keyword evidence="5" id="KW-0732">Signal</keyword>
<protein>
    <submittedName>
        <fullName evidence="15">Adhesion molecule with Ig like domain 3</fullName>
    </submittedName>
</protein>
<keyword evidence="10" id="KW-1015">Disulfide bond</keyword>
<dbReference type="InterPro" id="IPR007110">
    <property type="entry name" value="Ig-like_dom"/>
</dbReference>
<keyword evidence="8 13" id="KW-1133">Transmembrane helix</keyword>
<proteinExistence type="inferred from homology"/>
<evidence type="ECO:0000313" key="15">
    <source>
        <dbReference type="EMBL" id="KAG6938189.1"/>
    </source>
</evidence>
<evidence type="ECO:0000259" key="14">
    <source>
        <dbReference type="PROSITE" id="PS50835"/>
    </source>
</evidence>
<dbReference type="InterPro" id="IPR032675">
    <property type="entry name" value="LRR_dom_sf"/>
</dbReference>
<dbReference type="OrthoDB" id="1394818at2759"/>
<keyword evidence="7" id="KW-0130">Cell adhesion</keyword>
<name>A0A8T1TAU2_CHESE</name>
<dbReference type="SUPFAM" id="SSF52058">
    <property type="entry name" value="L domain-like"/>
    <property type="match status" value="1"/>
</dbReference>
<evidence type="ECO:0000256" key="11">
    <source>
        <dbReference type="ARBA" id="ARBA00023180"/>
    </source>
</evidence>
<keyword evidence="3" id="KW-0433">Leucine-rich repeat</keyword>
<evidence type="ECO:0000256" key="10">
    <source>
        <dbReference type="ARBA" id="ARBA00023157"/>
    </source>
</evidence>
<feature type="non-terminal residue" evidence="15">
    <location>
        <position position="1"/>
    </location>
</feature>
<dbReference type="Gene3D" id="3.80.10.10">
    <property type="entry name" value="Ribonuclease Inhibitor"/>
    <property type="match status" value="1"/>
</dbReference>
<dbReference type="InterPro" id="IPR013151">
    <property type="entry name" value="Immunoglobulin_dom"/>
</dbReference>
<dbReference type="Pfam" id="PF13855">
    <property type="entry name" value="LRR_8"/>
    <property type="match status" value="1"/>
</dbReference>
<keyword evidence="16" id="KW-1185">Reference proteome</keyword>
<dbReference type="SMART" id="SM00408">
    <property type="entry name" value="IGc2"/>
    <property type="match status" value="1"/>
</dbReference>
<evidence type="ECO:0000256" key="3">
    <source>
        <dbReference type="ARBA" id="ARBA00022614"/>
    </source>
</evidence>
<dbReference type="GO" id="GO:0007155">
    <property type="term" value="P:cell adhesion"/>
    <property type="evidence" value="ECO:0007669"/>
    <property type="project" value="UniProtKB-KW"/>
</dbReference>
<dbReference type="InterPro" id="IPR003599">
    <property type="entry name" value="Ig_sub"/>
</dbReference>
<dbReference type="GO" id="GO:0007420">
    <property type="term" value="P:brain development"/>
    <property type="evidence" value="ECO:0007669"/>
    <property type="project" value="TreeGrafter"/>
</dbReference>
<evidence type="ECO:0000256" key="7">
    <source>
        <dbReference type="ARBA" id="ARBA00022889"/>
    </source>
</evidence>
<keyword evidence="12" id="KW-0393">Immunoglobulin domain</keyword>
<evidence type="ECO:0000256" key="2">
    <source>
        <dbReference type="ARBA" id="ARBA00005670"/>
    </source>
</evidence>
<dbReference type="SMART" id="SM00369">
    <property type="entry name" value="LRR_TYP"/>
    <property type="match status" value="5"/>
</dbReference>
<feature type="transmembrane region" description="Helical" evidence="13">
    <location>
        <begin position="418"/>
        <end position="437"/>
    </location>
</feature>
<dbReference type="PANTHER" id="PTHR24368:SF62">
    <property type="entry name" value="AMPHOTERIN-INDUCED PROTEIN 3"/>
    <property type="match status" value="1"/>
</dbReference>
<keyword evidence="4 13" id="KW-0812">Transmembrane</keyword>